<dbReference type="RefSeq" id="WP_380640667.1">
    <property type="nucleotide sequence ID" value="NZ_JBHSQO010000044.1"/>
</dbReference>
<feature type="transmembrane region" description="Helical" evidence="2">
    <location>
        <begin position="66"/>
        <end position="88"/>
    </location>
</feature>
<keyword evidence="2" id="KW-1133">Transmembrane helix</keyword>
<proteinExistence type="predicted"/>
<name>A0ABW1PCW8_9PSEU</name>
<keyword evidence="2" id="KW-0472">Membrane</keyword>
<feature type="transmembrane region" description="Helical" evidence="2">
    <location>
        <begin position="34"/>
        <end position="54"/>
    </location>
</feature>
<feature type="region of interest" description="Disordered" evidence="1">
    <location>
        <begin position="163"/>
        <end position="183"/>
    </location>
</feature>
<dbReference type="InterPro" id="IPR046291">
    <property type="entry name" value="DUF6328"/>
</dbReference>
<feature type="compositionally biased region" description="Acidic residues" evidence="1">
    <location>
        <begin position="166"/>
        <end position="183"/>
    </location>
</feature>
<keyword evidence="2" id="KW-0812">Transmembrane</keyword>
<evidence type="ECO:0000256" key="1">
    <source>
        <dbReference type="SAM" id="MobiDB-lite"/>
    </source>
</evidence>
<sequence length="183" mass="20513">MSEVSEGYVVPVSQGEESHHRRLTRNLNELLQELRVAQAGVQILFGFLLTIAFTEHYQDVDNFVRITHLVTILFAACSVALMTAPAAWHRLLFRRGRREDLIEVANRFAIAGLVFLALAMIGTVLLLGEVILGGWLAVALGVFATLLFGTLWFALPLRERGRNSFDEEDDDEEDEDETADRQG</sequence>
<evidence type="ECO:0000313" key="4">
    <source>
        <dbReference type="Proteomes" id="UP001596220"/>
    </source>
</evidence>
<feature type="transmembrane region" description="Helical" evidence="2">
    <location>
        <begin position="108"/>
        <end position="128"/>
    </location>
</feature>
<accession>A0ABW1PCW8</accession>
<gene>
    <name evidence="3" type="ORF">ACFP3R_29615</name>
</gene>
<evidence type="ECO:0000313" key="3">
    <source>
        <dbReference type="EMBL" id="MFC6093448.1"/>
    </source>
</evidence>
<keyword evidence="4" id="KW-1185">Reference proteome</keyword>
<dbReference type="Proteomes" id="UP001596220">
    <property type="component" value="Unassembled WGS sequence"/>
</dbReference>
<organism evidence="3 4">
    <name type="scientific">Saccharothrix lopnurensis</name>
    <dbReference type="NCBI Taxonomy" id="1670621"/>
    <lineage>
        <taxon>Bacteria</taxon>
        <taxon>Bacillati</taxon>
        <taxon>Actinomycetota</taxon>
        <taxon>Actinomycetes</taxon>
        <taxon>Pseudonocardiales</taxon>
        <taxon>Pseudonocardiaceae</taxon>
        <taxon>Saccharothrix</taxon>
    </lineage>
</organism>
<dbReference type="EMBL" id="JBHSQO010000044">
    <property type="protein sequence ID" value="MFC6093448.1"/>
    <property type="molecule type" value="Genomic_DNA"/>
</dbReference>
<feature type="transmembrane region" description="Helical" evidence="2">
    <location>
        <begin position="134"/>
        <end position="155"/>
    </location>
</feature>
<comment type="caution">
    <text evidence="3">The sequence shown here is derived from an EMBL/GenBank/DDBJ whole genome shotgun (WGS) entry which is preliminary data.</text>
</comment>
<evidence type="ECO:0000256" key="2">
    <source>
        <dbReference type="SAM" id="Phobius"/>
    </source>
</evidence>
<reference evidence="4" key="1">
    <citation type="journal article" date="2019" name="Int. J. Syst. Evol. Microbiol.">
        <title>The Global Catalogue of Microorganisms (GCM) 10K type strain sequencing project: providing services to taxonomists for standard genome sequencing and annotation.</title>
        <authorList>
            <consortium name="The Broad Institute Genomics Platform"/>
            <consortium name="The Broad Institute Genome Sequencing Center for Infectious Disease"/>
            <person name="Wu L."/>
            <person name="Ma J."/>
        </authorList>
    </citation>
    <scope>NUCLEOTIDE SEQUENCE [LARGE SCALE GENOMIC DNA]</scope>
    <source>
        <strain evidence="4">CGMCC 4.7246</strain>
    </source>
</reference>
<dbReference type="Pfam" id="PF19853">
    <property type="entry name" value="DUF6328"/>
    <property type="match status" value="1"/>
</dbReference>
<protein>
    <submittedName>
        <fullName evidence="3">DUF6328 family protein</fullName>
    </submittedName>
</protein>